<evidence type="ECO:0000313" key="2">
    <source>
        <dbReference type="EnsemblMetazoa" id="Aqu2.1.33196_001"/>
    </source>
</evidence>
<dbReference type="STRING" id="400682.A0A1X7UZS3"/>
<dbReference type="Pfam" id="PF05699">
    <property type="entry name" value="Dimer_Tnp_hAT"/>
    <property type="match status" value="1"/>
</dbReference>
<dbReference type="PANTHER" id="PTHR46289:SF14">
    <property type="entry name" value="DUF4371 DOMAIN-CONTAINING PROTEIN"/>
    <property type="match status" value="1"/>
</dbReference>
<name>A0A1X7UZS3_AMPQE</name>
<dbReference type="PANTHER" id="PTHR46289">
    <property type="entry name" value="52 KDA REPRESSOR OF THE INHIBITOR OF THE PROTEIN KINASE-LIKE PROTEIN-RELATED"/>
    <property type="match status" value="1"/>
</dbReference>
<proteinExistence type="predicted"/>
<feature type="domain" description="HAT C-terminal dimerisation" evidence="1">
    <location>
        <begin position="150"/>
        <end position="208"/>
    </location>
</feature>
<evidence type="ECO:0000259" key="1">
    <source>
        <dbReference type="Pfam" id="PF05699"/>
    </source>
</evidence>
<dbReference type="GO" id="GO:0046983">
    <property type="term" value="F:protein dimerization activity"/>
    <property type="evidence" value="ECO:0007669"/>
    <property type="project" value="InterPro"/>
</dbReference>
<protein>
    <recommendedName>
        <fullName evidence="1">HAT C-terminal dimerisation domain-containing protein</fullName>
    </recommendedName>
</protein>
<dbReference type="OrthoDB" id="1739706at2759"/>
<dbReference type="InterPro" id="IPR052958">
    <property type="entry name" value="IFN-induced_PKR_regulator"/>
</dbReference>
<dbReference type="InterPro" id="IPR012337">
    <property type="entry name" value="RNaseH-like_sf"/>
</dbReference>
<reference evidence="2" key="1">
    <citation type="submission" date="2017-05" db="UniProtKB">
        <authorList>
            <consortium name="EnsemblMetazoa"/>
        </authorList>
    </citation>
    <scope>IDENTIFICATION</scope>
</reference>
<accession>A0A1X7UZS3</accession>
<dbReference type="EnsemblMetazoa" id="Aqu2.1.33196_001">
    <property type="protein sequence ID" value="Aqu2.1.33196_001"/>
    <property type="gene ID" value="Aqu2.1.33196"/>
</dbReference>
<organism evidence="2">
    <name type="scientific">Amphimedon queenslandica</name>
    <name type="common">Sponge</name>
    <dbReference type="NCBI Taxonomy" id="400682"/>
    <lineage>
        <taxon>Eukaryota</taxon>
        <taxon>Metazoa</taxon>
        <taxon>Porifera</taxon>
        <taxon>Demospongiae</taxon>
        <taxon>Heteroscleromorpha</taxon>
        <taxon>Haplosclerida</taxon>
        <taxon>Niphatidae</taxon>
        <taxon>Amphimedon</taxon>
    </lineage>
</organism>
<dbReference type="InParanoid" id="A0A1X7UZS3"/>
<dbReference type="AlphaFoldDB" id="A0A1X7UZS3"/>
<dbReference type="SUPFAM" id="SSF53098">
    <property type="entry name" value="Ribonuclease H-like"/>
    <property type="match status" value="1"/>
</dbReference>
<dbReference type="InterPro" id="IPR008906">
    <property type="entry name" value="HATC_C_dom"/>
</dbReference>
<sequence length="234" mass="26310">MLRPFTAIKYDKDRGVQGVYESSNRISLYLKSVAELGPGLPGPRPRHHGHPLMIFILEIEECASSSKQHKCQKLNRRFSADNIDLLNSLDAFNPQSPHFLKYSLISSFAALYGINDDGDLNTECTLATRTFSTKELESITSVYTNLLELEAAFPTLKKLFQIALTLVVSTAHCERSFSALRRIKTYLRTTMTHARLADISLISIESDLCSGTSFLEETVRRFEGSDKNRTIILS</sequence>